<evidence type="ECO:0000256" key="1">
    <source>
        <dbReference type="ARBA" id="ARBA00022679"/>
    </source>
</evidence>
<comment type="caution">
    <text evidence="2">The sequence shown here is derived from an EMBL/GenBank/DDBJ whole genome shotgun (WGS) entry which is preliminary data.</text>
</comment>
<sequence>METTTYTIRADPGFEAVYPLSPSDLQISPRAIRQAFIYLTDNHDESKIQNLVASLQESLKTLLKPLDKDKGQTKTATYPQLLGKIVRPKDGSLPHIVVDRSSTIPFKVVTRPDINFGNLSPAQRFPEESIQKADYAIGLDDSELLARHNSAVQLTFINGGFVLVVQIHHGITDGFGYAGFMRQWLRRTRALMAGVQYVEESVTSDIHDKAELLREIDESPDAAGELNGLKTWETLYKEATLKAGKSSLMGSSDIQSKIFWLAPENLEKLRAEMHNYTVNRPTMFESVMAHAWQCLTRARTDSTAVESTTSSGFFSVDMRNRLDPPLASEFFGNAFTAVAARLPLPALLLQQQHSTDAATVISTIQVTLRKDATDRNLQSINRLLFRQLKAGVYPPANLLEQDVIFNSWEHLYPSLDVMEVGVGKFCIMRNLSPVTPSYVLVMPSYGMRQTVSSGNQYPGGIELKVHLLRHQMETLVKDEQWLCYVSL</sequence>
<dbReference type="InterPro" id="IPR023213">
    <property type="entry name" value="CAT-like_dom_sf"/>
</dbReference>
<gene>
    <name evidence="2" type="ORF">TCE0_034r11689</name>
</gene>
<proteinExistence type="predicted"/>
<dbReference type="PANTHER" id="PTHR31642">
    <property type="entry name" value="TRICHOTHECENE 3-O-ACETYLTRANSFERASE"/>
    <property type="match status" value="1"/>
</dbReference>
<dbReference type="PANTHER" id="PTHR31642:SF310">
    <property type="entry name" value="FATTY ALCOHOL:CAFFEOYL-COA ACYLTRANSFERASE"/>
    <property type="match status" value="1"/>
</dbReference>
<protein>
    <submittedName>
        <fullName evidence="2">Uncharacterized protein</fullName>
    </submittedName>
</protein>
<dbReference type="SUPFAM" id="SSF52777">
    <property type="entry name" value="CoA-dependent acyltransferases"/>
    <property type="match status" value="1"/>
</dbReference>
<evidence type="ECO:0000313" key="2">
    <source>
        <dbReference type="EMBL" id="GAM39830.1"/>
    </source>
</evidence>
<keyword evidence="3" id="KW-1185">Reference proteome</keyword>
<reference evidence="3" key="1">
    <citation type="journal article" date="2015" name="Genome Announc.">
        <title>Draft genome sequence of Talaromyces cellulolyticus strain Y-94, a source of lignocellulosic biomass-degrading enzymes.</title>
        <authorList>
            <person name="Fujii T."/>
            <person name="Koike H."/>
            <person name="Sawayama S."/>
            <person name="Yano S."/>
            <person name="Inoue H."/>
        </authorList>
    </citation>
    <scope>NUCLEOTIDE SEQUENCE [LARGE SCALE GENOMIC DNA]</scope>
    <source>
        <strain evidence="3">Y-94</strain>
    </source>
</reference>
<organism evidence="2 3">
    <name type="scientific">Talaromyces pinophilus</name>
    <name type="common">Penicillium pinophilum</name>
    <dbReference type="NCBI Taxonomy" id="128442"/>
    <lineage>
        <taxon>Eukaryota</taxon>
        <taxon>Fungi</taxon>
        <taxon>Dikarya</taxon>
        <taxon>Ascomycota</taxon>
        <taxon>Pezizomycotina</taxon>
        <taxon>Eurotiomycetes</taxon>
        <taxon>Eurotiomycetidae</taxon>
        <taxon>Eurotiales</taxon>
        <taxon>Trichocomaceae</taxon>
        <taxon>Talaromyces</taxon>
        <taxon>Talaromyces sect. Talaromyces</taxon>
    </lineage>
</organism>
<dbReference type="GO" id="GO:0016747">
    <property type="term" value="F:acyltransferase activity, transferring groups other than amino-acyl groups"/>
    <property type="evidence" value="ECO:0007669"/>
    <property type="project" value="TreeGrafter"/>
</dbReference>
<dbReference type="Gene3D" id="3.30.559.10">
    <property type="entry name" value="Chloramphenicol acetyltransferase-like domain"/>
    <property type="match status" value="2"/>
</dbReference>
<dbReference type="AlphaFoldDB" id="A0A6V8HEC2"/>
<keyword evidence="1" id="KW-0808">Transferase</keyword>
<dbReference type="InterPro" id="IPR050317">
    <property type="entry name" value="Plant_Fungal_Acyltransferase"/>
</dbReference>
<evidence type="ECO:0000313" key="3">
    <source>
        <dbReference type="Proteomes" id="UP000053095"/>
    </source>
</evidence>
<dbReference type="EMBL" id="DF933830">
    <property type="protein sequence ID" value="GAM39830.1"/>
    <property type="molecule type" value="Genomic_DNA"/>
</dbReference>
<dbReference type="Proteomes" id="UP000053095">
    <property type="component" value="Unassembled WGS sequence"/>
</dbReference>
<accession>A0A6V8HEC2</accession>
<name>A0A6V8HEC2_TALPI</name>
<dbReference type="Pfam" id="PF02458">
    <property type="entry name" value="Transferase"/>
    <property type="match status" value="1"/>
</dbReference>